<proteinExistence type="predicted"/>
<dbReference type="CDD" id="cd22828">
    <property type="entry name" value="Gal_Rha_Lectin_EVA1_EVA1C_rpt1"/>
    <property type="match status" value="1"/>
</dbReference>
<evidence type="ECO:0000313" key="4">
    <source>
        <dbReference type="EMBL" id="WAR07219.1"/>
    </source>
</evidence>
<protein>
    <submittedName>
        <fullName evidence="4">EVA1C-like protein</fullName>
    </submittedName>
</protein>
<evidence type="ECO:0000313" key="6">
    <source>
        <dbReference type="Proteomes" id="UP001164746"/>
    </source>
</evidence>
<gene>
    <name evidence="4" type="ORF">MAR_017177</name>
    <name evidence="5" type="ORF">MAR_017251</name>
</gene>
<evidence type="ECO:0000259" key="3">
    <source>
        <dbReference type="PROSITE" id="PS50228"/>
    </source>
</evidence>
<dbReference type="EMBL" id="CP111017">
    <property type="protein sequence ID" value="WAR07293.1"/>
    <property type="molecule type" value="Genomic_DNA"/>
</dbReference>
<feature type="transmembrane region" description="Helical" evidence="2">
    <location>
        <begin position="284"/>
        <end position="309"/>
    </location>
</feature>
<keyword evidence="6" id="KW-1185">Reference proteome</keyword>
<keyword evidence="2" id="KW-0812">Transmembrane</keyword>
<name>A0ABY7EFL3_MYAAR</name>
<feature type="region of interest" description="Disordered" evidence="1">
    <location>
        <begin position="219"/>
        <end position="275"/>
    </location>
</feature>
<evidence type="ECO:0000256" key="2">
    <source>
        <dbReference type="SAM" id="Phobius"/>
    </source>
</evidence>
<sequence length="382" mass="42251">MSCDGESMKMSCPPGLLVSIQFAQYGRQVPSSRMCPSNVQNDDPGIGRRGGTGAVLEDTNCMATTSLKVILDACQDRQSCSLVASTKTFEQDPCPGTRKYLEVAYKCRPNEFSSETVCEGDQLELRCSRSTRIAISTGMFGRASVGDLKCPELLRNTSAIQTTCRSKTAVSELKQICHGRKSCTIYAEEYVFGNPCPKGVNKYLNVVYTCVPKQVLKSNRKHKKKDGDAATSENNDIQRHPSDRYPGDPVIGKSKDTHGDKHGGKFEDSLSRGSNLEPENKEKALLYLVLGVAFGVISLLFLVIIRLAIINKRKSRAKLDVSEPVHENHTIPSNHIEVPTLDRTDSLDRIEVVRFNPMHSRDFATCTLRSDIGDRSLTNYYG</sequence>
<reference evidence="4" key="1">
    <citation type="submission" date="2022-11" db="EMBL/GenBank/DDBJ databases">
        <title>Centuries of genome instability and evolution in soft-shell clam transmissible cancer (bioRxiv).</title>
        <authorList>
            <person name="Hart S.F.M."/>
            <person name="Yonemitsu M.A."/>
            <person name="Giersch R.M."/>
            <person name="Beal B.F."/>
            <person name="Arriagada G."/>
            <person name="Davis B.W."/>
            <person name="Ostrander E.A."/>
            <person name="Goff S.P."/>
            <person name="Metzger M.J."/>
        </authorList>
    </citation>
    <scope>NUCLEOTIDE SEQUENCE</scope>
    <source>
        <strain evidence="4">MELC-2E11</strain>
        <tissue evidence="4">Siphon/mantle</tissue>
    </source>
</reference>
<organism evidence="4 6">
    <name type="scientific">Mya arenaria</name>
    <name type="common">Soft-shell clam</name>
    <dbReference type="NCBI Taxonomy" id="6604"/>
    <lineage>
        <taxon>Eukaryota</taxon>
        <taxon>Metazoa</taxon>
        <taxon>Spiralia</taxon>
        <taxon>Lophotrochozoa</taxon>
        <taxon>Mollusca</taxon>
        <taxon>Bivalvia</taxon>
        <taxon>Autobranchia</taxon>
        <taxon>Heteroconchia</taxon>
        <taxon>Euheterodonta</taxon>
        <taxon>Imparidentia</taxon>
        <taxon>Neoheterodontei</taxon>
        <taxon>Myida</taxon>
        <taxon>Myoidea</taxon>
        <taxon>Myidae</taxon>
        <taxon>Mya</taxon>
    </lineage>
</organism>
<dbReference type="PROSITE" id="PS50228">
    <property type="entry name" value="SUEL_LECTIN"/>
    <property type="match status" value="2"/>
</dbReference>
<dbReference type="EMBL" id="CP111017">
    <property type="protein sequence ID" value="WAR07219.1"/>
    <property type="molecule type" value="Genomic_DNA"/>
</dbReference>
<keyword evidence="2" id="KW-0472">Membrane</keyword>
<evidence type="ECO:0000313" key="5">
    <source>
        <dbReference type="EMBL" id="WAR07293.1"/>
    </source>
</evidence>
<dbReference type="InterPro" id="IPR000922">
    <property type="entry name" value="Lectin_gal-bd_dom"/>
</dbReference>
<feature type="compositionally biased region" description="Basic and acidic residues" evidence="1">
    <location>
        <begin position="253"/>
        <end position="270"/>
    </location>
</feature>
<evidence type="ECO:0000256" key="1">
    <source>
        <dbReference type="SAM" id="MobiDB-lite"/>
    </source>
</evidence>
<keyword evidence="2" id="KW-1133">Transmembrane helix</keyword>
<accession>A0ABY7EFL3</accession>
<dbReference type="InterPro" id="IPR043159">
    <property type="entry name" value="Lectin_gal-bd_sf"/>
</dbReference>
<dbReference type="CDD" id="cd22829">
    <property type="entry name" value="Gal_Rha_Lectin_EVA1_EVA1C_rpt2"/>
    <property type="match status" value="1"/>
</dbReference>
<feature type="compositionally biased region" description="Basic and acidic residues" evidence="1">
    <location>
        <begin position="236"/>
        <end position="246"/>
    </location>
</feature>
<dbReference type="Pfam" id="PF02140">
    <property type="entry name" value="SUEL_Lectin"/>
    <property type="match status" value="2"/>
</dbReference>
<dbReference type="Gene3D" id="2.60.120.740">
    <property type="match status" value="2"/>
</dbReference>
<feature type="domain" description="SUEL-type lectin" evidence="3">
    <location>
        <begin position="2"/>
        <end position="108"/>
    </location>
</feature>
<feature type="domain" description="SUEL-type lectin" evidence="3">
    <location>
        <begin position="117"/>
        <end position="211"/>
    </location>
</feature>
<dbReference type="Proteomes" id="UP001164746">
    <property type="component" value="Chromosome 6"/>
</dbReference>
<dbReference type="PANTHER" id="PTHR46780">
    <property type="entry name" value="PROTEIN EVA-1"/>
    <property type="match status" value="1"/>
</dbReference>